<dbReference type="GO" id="GO:0046464">
    <property type="term" value="P:acylglycerol catabolic process"/>
    <property type="evidence" value="ECO:0007669"/>
    <property type="project" value="TreeGrafter"/>
</dbReference>
<dbReference type="AlphaFoldDB" id="A0A6J7XV64"/>
<dbReference type="Gene3D" id="3.40.50.1820">
    <property type="entry name" value="alpha/beta hydrolase"/>
    <property type="match status" value="1"/>
</dbReference>
<organism evidence="2">
    <name type="scientific">freshwater metagenome</name>
    <dbReference type="NCBI Taxonomy" id="449393"/>
    <lineage>
        <taxon>unclassified sequences</taxon>
        <taxon>metagenomes</taxon>
        <taxon>ecological metagenomes</taxon>
    </lineage>
</organism>
<protein>
    <submittedName>
        <fullName evidence="2">Unannotated protein</fullName>
    </submittedName>
</protein>
<dbReference type="Pfam" id="PF12697">
    <property type="entry name" value="Abhydrolase_6"/>
    <property type="match status" value="1"/>
</dbReference>
<evidence type="ECO:0000313" key="2">
    <source>
        <dbReference type="EMBL" id="CAB5240298.1"/>
    </source>
</evidence>
<proteinExistence type="predicted"/>
<dbReference type="InterPro" id="IPR029058">
    <property type="entry name" value="AB_hydrolase_fold"/>
</dbReference>
<accession>A0A6J7XV64</accession>
<dbReference type="SUPFAM" id="SSF53474">
    <property type="entry name" value="alpha/beta-Hydrolases"/>
    <property type="match status" value="1"/>
</dbReference>
<dbReference type="PANTHER" id="PTHR43798">
    <property type="entry name" value="MONOACYLGLYCEROL LIPASE"/>
    <property type="match status" value="1"/>
</dbReference>
<sequence length="258" mass="28867">MSEYINLRGHQIFNYEWANNGEPLVLLHGGLSYSEKIESFLLPAVMDSHHVFAYDRTGHGRTGNQDGSIHFQFQTEELIAYLEDIVQGPAHLIGVSDGGNIALMCAIQRPDLVISVVTIGANSHFDQVRIDFQTPLISQEEIDEHMLLSPDPIAELQVKIMKAFEVWQSEPNLSPYELARISCPTLILAGDDDVISASAANEMYESIENGRLAIVPGSSHSVIKEKTDLVQHIIRDFYLNLGYPITRDPVKRRLIETV</sequence>
<gene>
    <name evidence="2" type="ORF">UFOPK3554_00769</name>
</gene>
<dbReference type="EMBL" id="CAFBSG010000009">
    <property type="protein sequence ID" value="CAB5240298.1"/>
    <property type="molecule type" value="Genomic_DNA"/>
</dbReference>
<reference evidence="2" key="1">
    <citation type="submission" date="2020-05" db="EMBL/GenBank/DDBJ databases">
        <authorList>
            <person name="Chiriac C."/>
            <person name="Salcher M."/>
            <person name="Ghai R."/>
            <person name="Kavagutti S V."/>
        </authorList>
    </citation>
    <scope>NUCLEOTIDE SEQUENCE</scope>
</reference>
<dbReference type="GO" id="GO:0016020">
    <property type="term" value="C:membrane"/>
    <property type="evidence" value="ECO:0007669"/>
    <property type="project" value="TreeGrafter"/>
</dbReference>
<evidence type="ECO:0000259" key="1">
    <source>
        <dbReference type="Pfam" id="PF12697"/>
    </source>
</evidence>
<dbReference type="PANTHER" id="PTHR43798:SF5">
    <property type="entry name" value="MONOACYLGLYCEROL LIPASE ABHD6"/>
    <property type="match status" value="1"/>
</dbReference>
<name>A0A6J7XV64_9ZZZZ</name>
<dbReference type="GO" id="GO:0047372">
    <property type="term" value="F:monoacylglycerol lipase activity"/>
    <property type="evidence" value="ECO:0007669"/>
    <property type="project" value="TreeGrafter"/>
</dbReference>
<dbReference type="InterPro" id="IPR050266">
    <property type="entry name" value="AB_hydrolase_sf"/>
</dbReference>
<feature type="domain" description="AB hydrolase-1" evidence="1">
    <location>
        <begin position="24"/>
        <end position="224"/>
    </location>
</feature>
<dbReference type="InterPro" id="IPR000073">
    <property type="entry name" value="AB_hydrolase_1"/>
</dbReference>